<dbReference type="PANTHER" id="PTHR48018">
    <property type="entry name" value="OLFACTORY RECEPTOR"/>
    <property type="match status" value="1"/>
</dbReference>
<dbReference type="GO" id="GO:0004984">
    <property type="term" value="F:olfactory receptor activity"/>
    <property type="evidence" value="ECO:0007669"/>
    <property type="project" value="InterPro"/>
</dbReference>
<dbReference type="SUPFAM" id="SSF81321">
    <property type="entry name" value="Family A G protein-coupled receptor-like"/>
    <property type="match status" value="1"/>
</dbReference>
<feature type="transmembrane region" description="Helical" evidence="9">
    <location>
        <begin position="265"/>
        <end position="288"/>
    </location>
</feature>
<dbReference type="InterPro" id="IPR000276">
    <property type="entry name" value="GPCR_Rhodpsn"/>
</dbReference>
<feature type="transmembrane region" description="Helical" evidence="9">
    <location>
        <begin position="225"/>
        <end position="253"/>
    </location>
</feature>
<keyword evidence="11" id="KW-1185">Reference proteome</keyword>
<sequence length="342" mass="38289">MEDTGNLMALWGEVEVQHEFEWENTSSINDGENCRELPEFILLGLTDQPQLQGVIFAVFLFIYAFTVVGNLGMIKLIRTSSSLHTPMYFFLSNLSLVDFCYSSTSAPQTLINFMSCKKTISFAGCTAQFFFICFFISIEACLLAAMAYDRLVAISNPLLYTVIMHKKVCIQLVISSYFCGCVNAVVQTSSIFTLSFCRSNIIDHFFCDIPPVLKLSCSDTNATEIVLFISCTVMVTNTALIIFISYAYIFTAILHIHSVEGKHKAFSTCASHLTSATILYGTVIYTYLCPNSKCAQQKDKVVSVFYTLVIPMLNPLIYSLRNKEVKDAMRKNAGRTRRSQGT</sequence>
<comment type="subcellular location">
    <subcellularLocation>
        <location evidence="2">Membrane</location>
        <topology evidence="2">Multi-pass membrane protein</topology>
    </subcellularLocation>
</comment>
<dbReference type="GO" id="GO:0016020">
    <property type="term" value="C:membrane"/>
    <property type="evidence" value="ECO:0007669"/>
    <property type="project" value="UniProtKB-SubCell"/>
</dbReference>
<organism evidence="11 12">
    <name type="scientific">Alligator sinensis</name>
    <name type="common">Chinese alligator</name>
    <dbReference type="NCBI Taxonomy" id="38654"/>
    <lineage>
        <taxon>Eukaryota</taxon>
        <taxon>Metazoa</taxon>
        <taxon>Chordata</taxon>
        <taxon>Craniata</taxon>
        <taxon>Vertebrata</taxon>
        <taxon>Euteleostomi</taxon>
        <taxon>Archelosauria</taxon>
        <taxon>Archosauria</taxon>
        <taxon>Crocodylia</taxon>
        <taxon>Alligatoridae</taxon>
        <taxon>Alligatorinae</taxon>
        <taxon>Alligator</taxon>
    </lineage>
</organism>
<comment type="function">
    <text evidence="1">Odorant receptor.</text>
</comment>
<keyword evidence="8" id="KW-0807">Transducer</keyword>
<dbReference type="GeneID" id="102376244"/>
<evidence type="ECO:0000313" key="12">
    <source>
        <dbReference type="RefSeq" id="XP_006036111.1"/>
    </source>
</evidence>
<feature type="transmembrane region" description="Helical" evidence="9">
    <location>
        <begin position="168"/>
        <end position="186"/>
    </location>
</feature>
<keyword evidence="5" id="KW-0297">G-protein coupled receptor</keyword>
<evidence type="ECO:0000256" key="7">
    <source>
        <dbReference type="ARBA" id="ARBA00023170"/>
    </source>
</evidence>
<evidence type="ECO:0000256" key="4">
    <source>
        <dbReference type="ARBA" id="ARBA00022989"/>
    </source>
</evidence>
<gene>
    <name evidence="12" type="primary">LOC102376244</name>
</gene>
<dbReference type="eggNOG" id="ENOG502RF13">
    <property type="taxonomic scope" value="Eukaryota"/>
</dbReference>
<evidence type="ECO:0000256" key="1">
    <source>
        <dbReference type="ARBA" id="ARBA00002936"/>
    </source>
</evidence>
<keyword evidence="7" id="KW-0675">Receptor</keyword>
<feature type="transmembrane region" description="Helical" evidence="9">
    <location>
        <begin position="86"/>
        <end position="106"/>
    </location>
</feature>
<evidence type="ECO:0000256" key="2">
    <source>
        <dbReference type="ARBA" id="ARBA00004141"/>
    </source>
</evidence>
<dbReference type="PRINTS" id="PR00245">
    <property type="entry name" value="OLFACTORYR"/>
</dbReference>
<dbReference type="InterPro" id="IPR017452">
    <property type="entry name" value="GPCR_Rhodpsn_7TM"/>
</dbReference>
<dbReference type="InterPro" id="IPR000725">
    <property type="entry name" value="Olfact_rcpt"/>
</dbReference>
<dbReference type="Proteomes" id="UP000189705">
    <property type="component" value="Unplaced"/>
</dbReference>
<proteinExistence type="predicted"/>
<keyword evidence="4 9" id="KW-1133">Transmembrane helix</keyword>
<evidence type="ECO:0000256" key="9">
    <source>
        <dbReference type="SAM" id="Phobius"/>
    </source>
</evidence>
<keyword evidence="6 9" id="KW-0472">Membrane</keyword>
<feature type="domain" description="G-protein coupled receptors family 1 profile" evidence="10">
    <location>
        <begin position="69"/>
        <end position="318"/>
    </location>
</feature>
<dbReference type="CDD" id="cd15230">
    <property type="entry name" value="7tmA_OR5-like"/>
    <property type="match status" value="1"/>
</dbReference>
<accession>A0A1U7ST37</accession>
<dbReference type="Pfam" id="PF13853">
    <property type="entry name" value="7tm_4"/>
    <property type="match status" value="1"/>
</dbReference>
<dbReference type="PROSITE" id="PS50262">
    <property type="entry name" value="G_PROTEIN_RECEP_F1_2"/>
    <property type="match status" value="1"/>
</dbReference>
<name>A0A1U7ST37_ALLSI</name>
<feature type="transmembrane region" description="Helical" evidence="9">
    <location>
        <begin position="300"/>
        <end position="320"/>
    </location>
</feature>
<dbReference type="RefSeq" id="XP_006036111.1">
    <property type="nucleotide sequence ID" value="XM_006036049.1"/>
</dbReference>
<dbReference type="Gene3D" id="1.20.1070.10">
    <property type="entry name" value="Rhodopsin 7-helix transmembrane proteins"/>
    <property type="match status" value="1"/>
</dbReference>
<feature type="transmembrane region" description="Helical" evidence="9">
    <location>
        <begin position="126"/>
        <end position="148"/>
    </location>
</feature>
<evidence type="ECO:0000259" key="10">
    <source>
        <dbReference type="PROSITE" id="PS50262"/>
    </source>
</evidence>
<dbReference type="GO" id="GO:0004930">
    <property type="term" value="F:G protein-coupled receptor activity"/>
    <property type="evidence" value="ECO:0007669"/>
    <property type="project" value="UniProtKB-KW"/>
</dbReference>
<protein>
    <submittedName>
        <fullName evidence="12">Olfactory receptor 1019-like</fullName>
    </submittedName>
</protein>
<dbReference type="InParanoid" id="A0A1U7ST37"/>
<dbReference type="FunFam" id="1.20.1070.10:FF:000003">
    <property type="entry name" value="Olfactory receptor"/>
    <property type="match status" value="1"/>
</dbReference>
<reference evidence="12" key="1">
    <citation type="submission" date="2025-08" db="UniProtKB">
        <authorList>
            <consortium name="RefSeq"/>
        </authorList>
    </citation>
    <scope>IDENTIFICATION</scope>
</reference>
<dbReference type="AlphaFoldDB" id="A0A1U7ST37"/>
<evidence type="ECO:0000256" key="3">
    <source>
        <dbReference type="ARBA" id="ARBA00022692"/>
    </source>
</evidence>
<evidence type="ECO:0000313" key="11">
    <source>
        <dbReference type="Proteomes" id="UP000189705"/>
    </source>
</evidence>
<evidence type="ECO:0000256" key="6">
    <source>
        <dbReference type="ARBA" id="ARBA00023136"/>
    </source>
</evidence>
<feature type="transmembrane region" description="Helical" evidence="9">
    <location>
        <begin position="53"/>
        <end position="74"/>
    </location>
</feature>
<evidence type="ECO:0000256" key="5">
    <source>
        <dbReference type="ARBA" id="ARBA00023040"/>
    </source>
</evidence>
<keyword evidence="3 9" id="KW-0812">Transmembrane</keyword>
<dbReference type="KEGG" id="asn:102376244"/>
<evidence type="ECO:0000256" key="8">
    <source>
        <dbReference type="ARBA" id="ARBA00023224"/>
    </source>
</evidence>
<dbReference type="PRINTS" id="PR00237">
    <property type="entry name" value="GPCRRHODOPSN"/>
</dbReference>